<dbReference type="InterPro" id="IPR036856">
    <property type="entry name" value="Ald_Oxase/Xan_DH_a/b_sf"/>
</dbReference>
<dbReference type="STRING" id="1777137.AWB76_07589"/>
<evidence type="ECO:0000259" key="1">
    <source>
        <dbReference type="SMART" id="SM01008"/>
    </source>
</evidence>
<dbReference type="InterPro" id="IPR046867">
    <property type="entry name" value="AldOxase/xan_DH_MoCoBD2"/>
</dbReference>
<evidence type="ECO:0000313" key="3">
    <source>
        <dbReference type="Proteomes" id="UP000054624"/>
    </source>
</evidence>
<dbReference type="PANTHER" id="PTHR11908:SF157">
    <property type="entry name" value="XANTHINE DEHYDROGENASE SUBUNIT D-RELATED"/>
    <property type="match status" value="1"/>
</dbReference>
<dbReference type="OrthoDB" id="221297at2"/>
<dbReference type="AlphaFoldDB" id="A0A158DX44"/>
<dbReference type="RefSeq" id="WP_061165090.1">
    <property type="nucleotide sequence ID" value="NZ_FCOI02000057.1"/>
</dbReference>
<dbReference type="Gene3D" id="3.30.365.10">
    <property type="entry name" value="Aldehyde oxidase/xanthine dehydrogenase, molybdopterin binding domain"/>
    <property type="match status" value="4"/>
</dbReference>
<keyword evidence="3" id="KW-1185">Reference proteome</keyword>
<gene>
    <name evidence="2" type="ORF">AWB76_07589</name>
</gene>
<dbReference type="Pfam" id="PF20256">
    <property type="entry name" value="MoCoBD_2"/>
    <property type="match status" value="1"/>
</dbReference>
<reference evidence="3" key="1">
    <citation type="submission" date="2016-01" db="EMBL/GenBank/DDBJ databases">
        <authorList>
            <person name="Peeters Charlotte."/>
        </authorList>
    </citation>
    <scope>NUCLEOTIDE SEQUENCE [LARGE SCALE GENOMIC DNA]</scope>
</reference>
<dbReference type="InterPro" id="IPR016208">
    <property type="entry name" value="Ald_Oxase/xanthine_DH-like"/>
</dbReference>
<dbReference type="GO" id="GO:0005506">
    <property type="term" value="F:iron ion binding"/>
    <property type="evidence" value="ECO:0007669"/>
    <property type="project" value="InterPro"/>
</dbReference>
<dbReference type="PANTHER" id="PTHR11908">
    <property type="entry name" value="XANTHINE DEHYDROGENASE"/>
    <property type="match status" value="1"/>
</dbReference>
<accession>A0A158DX44</accession>
<evidence type="ECO:0000313" key="2">
    <source>
        <dbReference type="EMBL" id="SAK98786.1"/>
    </source>
</evidence>
<proteinExistence type="predicted"/>
<name>A0A158DX44_9BURK</name>
<protein>
    <submittedName>
        <fullName evidence="2">Aldehyde oxidase</fullName>
    </submittedName>
</protein>
<dbReference type="SUPFAM" id="SSF56003">
    <property type="entry name" value="Molybdenum cofactor-binding domain"/>
    <property type="match status" value="1"/>
</dbReference>
<dbReference type="Proteomes" id="UP000054624">
    <property type="component" value="Unassembled WGS sequence"/>
</dbReference>
<dbReference type="InterPro" id="IPR037165">
    <property type="entry name" value="AldOxase/xan_DH_Mopterin-bd_sf"/>
</dbReference>
<sequence>MKQSTIGHETPQVTARDKVTGVALYGGDLKMPGMLHLKVLRSPHAHARIVRIDTEAARALPGVHLVLTGEDTPERLSGVMHKQHRILATGKVRFIGEEVVAVAAVDEETARDALDLIHVEYEELPAVLNPDHALMQGTIEVHQGTGNIAHEYDICQGDVEKAFETAAAVYEATYETHSQYPGYLEPMATVAWMGANDRLNVWTPSQMPFLQRMRFAEALDRPVSTIRIIQATTGGGFGGKTVEECNSLICAWVATKTRRPVRFLNSRLDDFQGARASVPERIWLKMGVNAEGIIVAKDVRIIAECGAYAGLAPEVLQVSVMRSDNMHRTLKNVRSHATLVYTNCPPRGAFRGFGGTQMTFCVSSHLSVLADKIGMDPIDLHTLNAVRSGDVTVHGFEVGSSGLSECLAQVRTAMNWDEKRRRPKGAGAKRRGIGMGAAIHVSGNRAMGNWDGSTIALKINPDGRVMLYTGEADIGQGANTMLAQICSHELSIPIDHVTVMPLDTDSSPYGLGSVASRVTVNGGMAAIKASKEALGKLLALAADKLGVPESELMFQNGEVISESAGATGAERARISYGDLARMHIYRHGGEGLQVTATYDPPTVMANSQQYGNVAPAYSFAAQGVEVEVDVETGKVSIVDTYISDDCGKALNPLAVHGQSCGAVTQGIGWTLYEQLHYQDCRLMNGNFADYTMPTADSIPEIRSGIVESNDPNGPYGAKGASETAIVPGAGAIANAVYDAVGVRINSLPITPEKVLAGLAELAKFKVIETEPEHAGI</sequence>
<dbReference type="SUPFAM" id="SSF54665">
    <property type="entry name" value="CO dehydrogenase molybdoprotein N-domain-like"/>
    <property type="match status" value="1"/>
</dbReference>
<organism evidence="2 3">
    <name type="scientific">Caballeronia temeraria</name>
    <dbReference type="NCBI Taxonomy" id="1777137"/>
    <lineage>
        <taxon>Bacteria</taxon>
        <taxon>Pseudomonadati</taxon>
        <taxon>Pseudomonadota</taxon>
        <taxon>Betaproteobacteria</taxon>
        <taxon>Burkholderiales</taxon>
        <taxon>Burkholderiaceae</taxon>
        <taxon>Caballeronia</taxon>
    </lineage>
</organism>
<dbReference type="SMART" id="SM01008">
    <property type="entry name" value="Ald_Xan_dh_C"/>
    <property type="match status" value="1"/>
</dbReference>
<dbReference type="EMBL" id="FCOI02000057">
    <property type="protein sequence ID" value="SAK98786.1"/>
    <property type="molecule type" value="Genomic_DNA"/>
</dbReference>
<dbReference type="InterPro" id="IPR008274">
    <property type="entry name" value="AldOxase/xan_DH_MoCoBD1"/>
</dbReference>
<dbReference type="Pfam" id="PF02738">
    <property type="entry name" value="MoCoBD_1"/>
    <property type="match status" value="1"/>
</dbReference>
<dbReference type="InterPro" id="IPR000674">
    <property type="entry name" value="Ald_Oxase/Xan_DH_a/b"/>
</dbReference>
<dbReference type="Pfam" id="PF01315">
    <property type="entry name" value="Ald_Xan_dh_C"/>
    <property type="match status" value="1"/>
</dbReference>
<feature type="domain" description="Aldehyde oxidase/xanthine dehydrogenase a/b hammerhead" evidence="1">
    <location>
        <begin position="20"/>
        <end position="125"/>
    </location>
</feature>
<dbReference type="GO" id="GO:0016491">
    <property type="term" value="F:oxidoreductase activity"/>
    <property type="evidence" value="ECO:0007669"/>
    <property type="project" value="InterPro"/>
</dbReference>
<dbReference type="Gene3D" id="3.90.1170.50">
    <property type="entry name" value="Aldehyde oxidase/xanthine dehydrogenase, a/b hammerhead"/>
    <property type="match status" value="1"/>
</dbReference>